<keyword evidence="11" id="KW-0963">Cytoplasm</keyword>
<keyword evidence="10 11" id="KW-0100">Branched-chain amino acid biosynthesis</keyword>
<evidence type="ECO:0000256" key="8">
    <source>
        <dbReference type="ARBA" id="ARBA00022723"/>
    </source>
</evidence>
<keyword evidence="13" id="KW-0012">Acyltransferase</keyword>
<dbReference type="PANTHER" id="PTHR10277">
    <property type="entry name" value="HOMOCITRATE SYNTHASE-RELATED"/>
    <property type="match status" value="1"/>
</dbReference>
<organism evidence="13 14">
    <name type="scientific">Peptococcus simiae</name>
    <dbReference type="NCBI Taxonomy" id="1643805"/>
    <lineage>
        <taxon>Bacteria</taxon>
        <taxon>Bacillati</taxon>
        <taxon>Bacillota</taxon>
        <taxon>Clostridia</taxon>
        <taxon>Eubacteriales</taxon>
        <taxon>Peptococcaceae</taxon>
        <taxon>Peptococcus</taxon>
    </lineage>
</organism>
<dbReference type="PANTHER" id="PTHR10277:SF9">
    <property type="entry name" value="2-ISOPROPYLMALATE SYNTHASE 1, CHLOROPLASTIC-RELATED"/>
    <property type="match status" value="1"/>
</dbReference>
<comment type="cofactor">
    <cofactor evidence="11">
        <name>Mn(2+)</name>
        <dbReference type="ChEBI" id="CHEBI:29035"/>
    </cofactor>
</comment>
<evidence type="ECO:0000256" key="4">
    <source>
        <dbReference type="ARBA" id="ARBA00018198"/>
    </source>
</evidence>
<dbReference type="InterPro" id="IPR000891">
    <property type="entry name" value="PYR_CT"/>
</dbReference>
<keyword evidence="9 11" id="KW-0464">Manganese</keyword>
<gene>
    <name evidence="11" type="primary">leuA</name>
    <name evidence="13" type="ORF">ACKQTC_05175</name>
</gene>
<dbReference type="Pfam" id="PF08502">
    <property type="entry name" value="LeuA_dimer"/>
    <property type="match status" value="1"/>
</dbReference>
<dbReference type="Gene3D" id="3.30.160.270">
    <property type="match status" value="1"/>
</dbReference>
<evidence type="ECO:0000256" key="11">
    <source>
        <dbReference type="HAMAP-Rule" id="MF_01025"/>
    </source>
</evidence>
<protein>
    <recommendedName>
        <fullName evidence="4 11">2-isopropylmalate synthase</fullName>
        <ecNumber evidence="3 11">2.3.3.13</ecNumber>
    </recommendedName>
    <alternativeName>
        <fullName evidence="11">Alpha-IPM synthase</fullName>
    </alternativeName>
    <alternativeName>
        <fullName evidence="11">Alpha-isopropylmalate synthase</fullName>
    </alternativeName>
</protein>
<dbReference type="HAMAP" id="MF_01025">
    <property type="entry name" value="LeuA_type1"/>
    <property type="match status" value="1"/>
</dbReference>
<dbReference type="InterPro" id="IPR013709">
    <property type="entry name" value="2-isopropylmalate_synth_dimer"/>
</dbReference>
<comment type="subunit">
    <text evidence="11">Homodimer.</text>
</comment>
<dbReference type="Pfam" id="PF22617">
    <property type="entry name" value="HCS_D2"/>
    <property type="match status" value="1"/>
</dbReference>
<sequence length="509" mass="55719">MKQIRIFDTTLRDGEQSPGCSMNLKEKLQLAAQIDELGVDCIEAGFAASSPEDFRSVTEIAKSVKNAYVVSLARALKSDIDKAYEAVQHAAKPMIHTFIATSDIHMEYKLKMTPDQVLDKVTEAVSYAKSKCDQVEFSAEDASRTRPEFLWEVCQRAVDAGASVVNLPDTVGYATPAEMTVMIKGVKDHVKGIDDVIISTHCHNDLGLALANSLAAIEAGARQVECTVNGIGERAGNCALEEVAMILKTRQDYYQASCRIDTKQIYRTSRMLSAIIGVPVAPTKPIVGKNVFAHESGIHQHGVLSNKSTYEIMSRKDIGYPEQRMVLGKHSGRHAFKAEVANMGYHLTEEELNDAFHRFKDLADKKKDISDRDIESVIMGQQSSQITPYYSLKAFNANVGSLVSAMACVQLNRDEDKSIIEQVAKGDGPIDAAYSAINNIIGVDAQLESYQINSISEGVDAQGEALIKLSCEGKYYTGRATSTNIIDASLMAYINGVNQIISRNKSEQI</sequence>
<keyword evidence="6 11" id="KW-0028">Amino-acid biosynthesis</keyword>
<feature type="domain" description="Pyruvate carboxyltransferase" evidence="12">
    <location>
        <begin position="4"/>
        <end position="266"/>
    </location>
</feature>
<dbReference type="InterPro" id="IPR050073">
    <property type="entry name" value="2-IPM_HCS-like"/>
</dbReference>
<name>A0ABW9GYV6_9FIRM</name>
<dbReference type="InterPro" id="IPR005671">
    <property type="entry name" value="LeuA_bact_synth"/>
</dbReference>
<keyword evidence="14" id="KW-1185">Reference proteome</keyword>
<accession>A0ABW9GYV6</accession>
<keyword evidence="5 11" id="KW-0432">Leucine biosynthesis</keyword>
<keyword evidence="7 11" id="KW-0808">Transferase</keyword>
<dbReference type="InterPro" id="IPR054691">
    <property type="entry name" value="LeuA/HCS_post-cat"/>
</dbReference>
<feature type="binding site" evidence="11">
    <location>
        <position position="203"/>
    </location>
    <ligand>
        <name>Mn(2+)</name>
        <dbReference type="ChEBI" id="CHEBI:29035"/>
    </ligand>
</feature>
<dbReference type="Pfam" id="PF00682">
    <property type="entry name" value="HMGL-like"/>
    <property type="match status" value="1"/>
</dbReference>
<comment type="similarity">
    <text evidence="2 11">Belongs to the alpha-IPM synthase/homocitrate synthase family. LeuA type 1 subfamily.</text>
</comment>
<evidence type="ECO:0000313" key="14">
    <source>
        <dbReference type="Proteomes" id="UP001631949"/>
    </source>
</evidence>
<evidence type="ECO:0000256" key="5">
    <source>
        <dbReference type="ARBA" id="ARBA00022430"/>
    </source>
</evidence>
<dbReference type="EC" id="2.3.3.13" evidence="3 11"/>
<dbReference type="RefSeq" id="WP_408977367.1">
    <property type="nucleotide sequence ID" value="NZ_JBJUVG010000006.1"/>
</dbReference>
<reference evidence="13 14" key="1">
    <citation type="journal article" date="2016" name="Int. J. Syst. Evol. Microbiol.">
        <title>Peptococcus simiae sp. nov., isolated from rhesus macaque faeces and emended description of the genus Peptococcus.</title>
        <authorList>
            <person name="Shkoporov A.N."/>
            <person name="Efimov B.A."/>
            <person name="Kondova I."/>
            <person name="Ouwerling B."/>
            <person name="Chaplin A.V."/>
            <person name="Shcherbakova V.A."/>
            <person name="Langermans J.A.M."/>
        </authorList>
    </citation>
    <scope>NUCLEOTIDE SEQUENCE [LARGE SCALE GENOMIC DNA]</scope>
    <source>
        <strain evidence="13 14">M108</strain>
    </source>
</reference>
<dbReference type="PROSITE" id="PS50991">
    <property type="entry name" value="PYR_CT"/>
    <property type="match status" value="1"/>
</dbReference>
<feature type="region of interest" description="Regulatory domain" evidence="11">
    <location>
        <begin position="391"/>
        <end position="509"/>
    </location>
</feature>
<evidence type="ECO:0000313" key="13">
    <source>
        <dbReference type="EMBL" id="MFM9413751.1"/>
    </source>
</evidence>
<dbReference type="EMBL" id="JBJUVG010000006">
    <property type="protein sequence ID" value="MFM9413751.1"/>
    <property type="molecule type" value="Genomic_DNA"/>
</dbReference>
<evidence type="ECO:0000259" key="12">
    <source>
        <dbReference type="PROSITE" id="PS50991"/>
    </source>
</evidence>
<evidence type="ECO:0000256" key="1">
    <source>
        <dbReference type="ARBA" id="ARBA00004689"/>
    </source>
</evidence>
<dbReference type="GO" id="GO:0003852">
    <property type="term" value="F:2-isopropylmalate synthase activity"/>
    <property type="evidence" value="ECO:0007669"/>
    <property type="project" value="UniProtKB-EC"/>
</dbReference>
<dbReference type="InterPro" id="IPR002034">
    <property type="entry name" value="AIPM/Hcit_synth_CS"/>
</dbReference>
<feature type="binding site" evidence="11">
    <location>
        <position position="201"/>
    </location>
    <ligand>
        <name>Mn(2+)</name>
        <dbReference type="ChEBI" id="CHEBI:29035"/>
    </ligand>
</feature>
<dbReference type="PROSITE" id="PS00816">
    <property type="entry name" value="AIPM_HOMOCIT_SYNTH_2"/>
    <property type="match status" value="1"/>
</dbReference>
<dbReference type="InterPro" id="IPR013785">
    <property type="entry name" value="Aldolase_TIM"/>
</dbReference>
<comment type="catalytic activity">
    <reaction evidence="11">
        <text>3-methyl-2-oxobutanoate + acetyl-CoA + H2O = (2S)-2-isopropylmalate + CoA + H(+)</text>
        <dbReference type="Rhea" id="RHEA:21524"/>
        <dbReference type="ChEBI" id="CHEBI:1178"/>
        <dbReference type="ChEBI" id="CHEBI:11851"/>
        <dbReference type="ChEBI" id="CHEBI:15377"/>
        <dbReference type="ChEBI" id="CHEBI:15378"/>
        <dbReference type="ChEBI" id="CHEBI:57287"/>
        <dbReference type="ChEBI" id="CHEBI:57288"/>
        <dbReference type="EC" id="2.3.3.13"/>
    </reaction>
</comment>
<dbReference type="CDD" id="cd07940">
    <property type="entry name" value="DRE_TIM_IPMS"/>
    <property type="match status" value="1"/>
</dbReference>
<comment type="caution">
    <text evidence="13">The sequence shown here is derived from an EMBL/GenBank/DDBJ whole genome shotgun (WGS) entry which is preliminary data.</text>
</comment>
<keyword evidence="8 11" id="KW-0479">Metal-binding</keyword>
<proteinExistence type="inferred from homology"/>
<comment type="function">
    <text evidence="11">Catalyzes the condensation of the acetyl group of acetyl-CoA with 3-methyl-2-oxobutanoate (2-ketoisovalerate) to form 3-carboxy-3-hydroxy-4-methylpentanoate (2-isopropylmalate).</text>
</comment>
<dbReference type="Proteomes" id="UP001631949">
    <property type="component" value="Unassembled WGS sequence"/>
</dbReference>
<evidence type="ECO:0000256" key="9">
    <source>
        <dbReference type="ARBA" id="ARBA00023211"/>
    </source>
</evidence>
<dbReference type="SUPFAM" id="SSF51569">
    <property type="entry name" value="Aldolase"/>
    <property type="match status" value="1"/>
</dbReference>
<dbReference type="PROSITE" id="PS00815">
    <property type="entry name" value="AIPM_HOMOCIT_SYNTH_1"/>
    <property type="match status" value="1"/>
</dbReference>
<dbReference type="Gene3D" id="3.20.20.70">
    <property type="entry name" value="Aldolase class I"/>
    <property type="match status" value="1"/>
</dbReference>
<evidence type="ECO:0000256" key="2">
    <source>
        <dbReference type="ARBA" id="ARBA00009396"/>
    </source>
</evidence>
<evidence type="ECO:0000256" key="3">
    <source>
        <dbReference type="ARBA" id="ARBA00012973"/>
    </source>
</evidence>
<dbReference type="InterPro" id="IPR036230">
    <property type="entry name" value="LeuA_allosteric_dom_sf"/>
</dbReference>
<evidence type="ECO:0000256" key="7">
    <source>
        <dbReference type="ARBA" id="ARBA00022679"/>
    </source>
</evidence>
<evidence type="ECO:0000256" key="6">
    <source>
        <dbReference type="ARBA" id="ARBA00022605"/>
    </source>
</evidence>
<dbReference type="NCBIfam" id="TIGR00973">
    <property type="entry name" value="leuA_bact"/>
    <property type="match status" value="1"/>
</dbReference>
<comment type="pathway">
    <text evidence="1 11">Amino-acid biosynthesis; L-leucine biosynthesis; L-leucine from 3-methyl-2-oxobutanoate: step 1/4.</text>
</comment>
<dbReference type="SUPFAM" id="SSF110921">
    <property type="entry name" value="2-isopropylmalate synthase LeuA, allosteric (dimerisation) domain"/>
    <property type="match status" value="1"/>
</dbReference>
<dbReference type="SMART" id="SM00917">
    <property type="entry name" value="LeuA_dimer"/>
    <property type="match status" value="1"/>
</dbReference>
<feature type="binding site" evidence="11">
    <location>
        <position position="13"/>
    </location>
    <ligand>
        <name>Mn(2+)</name>
        <dbReference type="ChEBI" id="CHEBI:29035"/>
    </ligand>
</feature>
<feature type="binding site" evidence="11">
    <location>
        <position position="237"/>
    </location>
    <ligand>
        <name>Mn(2+)</name>
        <dbReference type="ChEBI" id="CHEBI:29035"/>
    </ligand>
</feature>
<dbReference type="Gene3D" id="1.10.238.260">
    <property type="match status" value="1"/>
</dbReference>
<dbReference type="NCBIfam" id="NF002086">
    <property type="entry name" value="PRK00915.1-3"/>
    <property type="match status" value="1"/>
</dbReference>
<evidence type="ECO:0000256" key="10">
    <source>
        <dbReference type="ARBA" id="ARBA00023304"/>
    </source>
</evidence>